<evidence type="ECO:0000313" key="1">
    <source>
        <dbReference type="EMBL" id="KAL2633767.1"/>
    </source>
</evidence>
<protein>
    <submittedName>
        <fullName evidence="1">Uncharacterized protein</fullName>
    </submittedName>
</protein>
<evidence type="ECO:0000313" key="2">
    <source>
        <dbReference type="Proteomes" id="UP001605036"/>
    </source>
</evidence>
<name>A0ABD1YSM6_9MARC</name>
<keyword evidence="2" id="KW-1185">Reference proteome</keyword>
<accession>A0ABD1YSM6</accession>
<dbReference type="Proteomes" id="UP001605036">
    <property type="component" value="Unassembled WGS sequence"/>
</dbReference>
<sequence>MSKISGRGSTADILATLIRADISLPSPSPFPSILRDVILPFRLLRHAEDTEAEETEPEIPTLRIPRIPSDLRIFLNLTICTEWMCAIWRTTCILTFEWRWVTLMTAEDTLDDLEPEEEIEPSQGRRVRRVVLTDELGHLKL</sequence>
<comment type="caution">
    <text evidence="1">The sequence shown here is derived from an EMBL/GenBank/DDBJ whole genome shotgun (WGS) entry which is preliminary data.</text>
</comment>
<dbReference type="AlphaFoldDB" id="A0ABD1YSM6"/>
<proteinExistence type="predicted"/>
<gene>
    <name evidence="1" type="ORF">R1flu_005246</name>
</gene>
<organism evidence="1 2">
    <name type="scientific">Riccia fluitans</name>
    <dbReference type="NCBI Taxonomy" id="41844"/>
    <lineage>
        <taxon>Eukaryota</taxon>
        <taxon>Viridiplantae</taxon>
        <taxon>Streptophyta</taxon>
        <taxon>Embryophyta</taxon>
        <taxon>Marchantiophyta</taxon>
        <taxon>Marchantiopsida</taxon>
        <taxon>Marchantiidae</taxon>
        <taxon>Marchantiales</taxon>
        <taxon>Ricciaceae</taxon>
        <taxon>Riccia</taxon>
    </lineage>
</organism>
<reference evidence="1 2" key="1">
    <citation type="submission" date="2024-09" db="EMBL/GenBank/DDBJ databases">
        <title>Chromosome-scale assembly of Riccia fluitans.</title>
        <authorList>
            <person name="Paukszto L."/>
            <person name="Sawicki J."/>
            <person name="Karawczyk K."/>
            <person name="Piernik-Szablinska J."/>
            <person name="Szczecinska M."/>
            <person name="Mazdziarz M."/>
        </authorList>
    </citation>
    <scope>NUCLEOTIDE SEQUENCE [LARGE SCALE GENOMIC DNA]</scope>
    <source>
        <strain evidence="1">Rf_01</strain>
        <tissue evidence="1">Aerial parts of the thallus</tissue>
    </source>
</reference>
<dbReference type="EMBL" id="JBHFFA010000003">
    <property type="protein sequence ID" value="KAL2633767.1"/>
    <property type="molecule type" value="Genomic_DNA"/>
</dbReference>